<accession>A0ABV3AEC5</accession>
<dbReference type="SMART" id="SM00612">
    <property type="entry name" value="Kelch"/>
    <property type="match status" value="4"/>
</dbReference>
<name>A0ABV3AEC5_9ACTN</name>
<evidence type="ECO:0000256" key="1">
    <source>
        <dbReference type="ARBA" id="ARBA00022441"/>
    </source>
</evidence>
<feature type="region of interest" description="Disordered" evidence="6">
    <location>
        <begin position="41"/>
        <end position="62"/>
    </location>
</feature>
<dbReference type="InterPro" id="IPR030400">
    <property type="entry name" value="Sedolisin_dom"/>
</dbReference>
<evidence type="ECO:0000256" key="6">
    <source>
        <dbReference type="SAM" id="MobiDB-lite"/>
    </source>
</evidence>
<evidence type="ECO:0000259" key="8">
    <source>
        <dbReference type="PROSITE" id="PS51695"/>
    </source>
</evidence>
<dbReference type="SUPFAM" id="SSF52743">
    <property type="entry name" value="Subtilisin-like"/>
    <property type="match status" value="1"/>
</dbReference>
<dbReference type="SUPFAM" id="SSF50965">
    <property type="entry name" value="Galactose oxidase, central domain"/>
    <property type="match status" value="1"/>
</dbReference>
<feature type="signal peptide" evidence="7">
    <location>
        <begin position="1"/>
        <end position="37"/>
    </location>
</feature>
<feature type="compositionally biased region" description="Low complexity" evidence="6">
    <location>
        <begin position="946"/>
        <end position="970"/>
    </location>
</feature>
<keyword evidence="4" id="KW-0378">Hydrolase</keyword>
<dbReference type="InterPro" id="IPR011043">
    <property type="entry name" value="Gal_Oxase/kelch_b-propeller"/>
</dbReference>
<keyword evidence="5" id="KW-0720">Serine protease</keyword>
<dbReference type="InterPro" id="IPR036852">
    <property type="entry name" value="Peptidase_S8/S53_dom_sf"/>
</dbReference>
<evidence type="ECO:0000256" key="4">
    <source>
        <dbReference type="ARBA" id="ARBA00022801"/>
    </source>
</evidence>
<dbReference type="NCBIfam" id="NF038128">
    <property type="entry name" value="choice_anch_J"/>
    <property type="match status" value="1"/>
</dbReference>
<keyword evidence="2" id="KW-0645">Protease</keyword>
<dbReference type="PANTHER" id="PTHR46344:SF27">
    <property type="entry name" value="KELCH REPEAT SUPERFAMILY PROTEIN"/>
    <property type="match status" value="1"/>
</dbReference>
<sequence length="1418" mass="144086">MRRPAVPRLGRGRARPVLGAVTAVLLTALTVQLPASAAASAAPAPTSATSSSAAPGTPDTEALCGTPRPGHFGCFAVRRTDAPKARVRADGTVTPEGYGPADLRSAYSLPADGGAGATIAIVDAYDNPRAEQDLATYREQYGLPACTTDNGCFRKTDQRGGADYPAPDDGWAGEISLDLDMVSAVAPKAHILLLEADSASTDDLGAAVNTAVALGARYVSNSYGAYHEDASLPALDAAYFDHPGAALLFSSGDNGYGVSYPASSPLVTSVGGTSLTRDPGTGRGWSEKVWNTVVTTPSGEQSWGATGSGCSAVEPKPSFQPDTGCAGRSVADVSAVADPTTGVAVYNSFSDAGWNVYGGTSASAPIVAGVYALAGTPAEGTYPASYPYLTPGALHDVTEGDDASCGDSGLCGSGPTPHCEPVKSCTAGPGYDGPTGLGTPDGLAAFRPGAHGTVTGKVTDRAGGRAIPGATVRLGDYHTLSGANGTWSLVVPPGRYRLTVSTFGYAEKDLGEIVVADGAQVRGDAVLDAIPTVTLSGSVRDGGGHGWGVYARLTVDGVPGTAFTDPATGHYAIRLPRGAKYTLRATGLYPGYRPATVEADLRSAGRTADLELPLTGTGVLPPGYAVSYHGGGLQPFDKATTPDGWSVVNHTGAGGWDFGDPLTRGNQTGGEGRFAQTDDYALGWSPVDTELISPAYDFSALTHPALEFDTALPGSYRFNDPTADVDVSTDSGATWENVWHHTDVVNGPAHEKVALTKYAGEKSVRVRFHYTGSLTGFWQVDNVALGTRTVDIVPGGLLTGHVRDAHTGAGVLGATVAARRTPADSGRSIASPDDPAVDDGLYWAFSSGTGREEFTADLAEFGYPAQTRAVKVRADAVTTADFRLSPAKLEVKPSAIGVTVPWGSSSDITVRLRDTGSAPATVSLGEQNVKAGTTAAAKGAPRRRAATGAGPLDMPGTTAGTSAAATATAADPAWRPVTDLPQGTAGGIAASYRGVVYTGLGATADGQWSNALRSYDPASGAWKTLAPAATKRYAAASGFIRGKLYVTGGKNAAGQPVAGGEVYDPATDSWSAIADEPVAYAGSAAAVVRDKLYVIGGCAQFSCGTGDVQVYDPATDTWASGPAYPTPTSWQTCGTVDATVYCAGGVSQSDGGTPRATPVGYALDAAAGHWTPIADPPVDTWGAAGTSAGGRLLTAGGVLTGAGVVTNEAYAYDPVADTWTALPNLPQPLYAAASAPGWYVLGGQGAGGAVESGAQVLPGWDTPHADVPWLGEKAGTTTVAPGRTVRLTVTADARAMGPADAGVHRARLIIDSDGPYGAVTVPVTMTVVPPRGAVHLTGTVAGVGPSAAPLAGAKVKVTARGATHTLSTAVDGRYEVWLTDAPTTIGITADAEGYRTGRRTVRPHGTTTVTADLALTRR</sequence>
<dbReference type="Gene3D" id="2.60.40.1120">
    <property type="entry name" value="Carboxypeptidase-like, regulatory domain"/>
    <property type="match status" value="3"/>
</dbReference>
<dbReference type="Gene3D" id="2.60.120.260">
    <property type="entry name" value="Galactose-binding domain-like"/>
    <property type="match status" value="1"/>
</dbReference>
<evidence type="ECO:0000313" key="9">
    <source>
        <dbReference type="EMBL" id="MEU5710299.1"/>
    </source>
</evidence>
<dbReference type="PROSITE" id="PS51695">
    <property type="entry name" value="SEDOLISIN"/>
    <property type="match status" value="1"/>
</dbReference>
<dbReference type="PANTHER" id="PTHR46344">
    <property type="entry name" value="OS02G0202900 PROTEIN"/>
    <property type="match status" value="1"/>
</dbReference>
<feature type="compositionally biased region" description="Low complexity" evidence="6">
    <location>
        <begin position="41"/>
        <end position="55"/>
    </location>
</feature>
<dbReference type="RefSeq" id="WP_078876828.1">
    <property type="nucleotide sequence ID" value="NZ_JBFAEG010000019.1"/>
</dbReference>
<comment type="caution">
    <text evidence="9">The sequence shown here is derived from an EMBL/GenBank/DDBJ whole genome shotgun (WGS) entry which is preliminary data.</text>
</comment>
<keyword evidence="1" id="KW-0880">Kelch repeat</keyword>
<evidence type="ECO:0000256" key="3">
    <source>
        <dbReference type="ARBA" id="ARBA00022737"/>
    </source>
</evidence>
<feature type="chain" id="PRO_5045650629" evidence="7">
    <location>
        <begin position="38"/>
        <end position="1418"/>
    </location>
</feature>
<dbReference type="Pfam" id="PF24681">
    <property type="entry name" value="Kelch_KLHDC2_KLHL20_DRC7"/>
    <property type="match status" value="1"/>
</dbReference>
<dbReference type="Pfam" id="PF13620">
    <property type="entry name" value="CarboxypepD_reg"/>
    <property type="match status" value="1"/>
</dbReference>
<dbReference type="Gene3D" id="3.40.50.200">
    <property type="entry name" value="Peptidase S8/S53 domain"/>
    <property type="match status" value="1"/>
</dbReference>
<keyword evidence="10" id="KW-1185">Reference proteome</keyword>
<reference evidence="9 10" key="1">
    <citation type="submission" date="2024-06" db="EMBL/GenBank/DDBJ databases">
        <title>The Natural Products Discovery Center: Release of the First 8490 Sequenced Strains for Exploring Actinobacteria Biosynthetic Diversity.</title>
        <authorList>
            <person name="Kalkreuter E."/>
            <person name="Kautsar S.A."/>
            <person name="Yang D."/>
            <person name="Bader C.D."/>
            <person name="Teijaro C.N."/>
            <person name="Fluegel L."/>
            <person name="Davis C.M."/>
            <person name="Simpson J.R."/>
            <person name="Lauterbach L."/>
            <person name="Steele A.D."/>
            <person name="Gui C."/>
            <person name="Meng S."/>
            <person name="Li G."/>
            <person name="Viehrig K."/>
            <person name="Ye F."/>
            <person name="Su P."/>
            <person name="Kiefer A.F."/>
            <person name="Nichols A."/>
            <person name="Cepeda A.J."/>
            <person name="Yan W."/>
            <person name="Fan B."/>
            <person name="Jiang Y."/>
            <person name="Adhikari A."/>
            <person name="Zheng C.-J."/>
            <person name="Schuster L."/>
            <person name="Cowan T.M."/>
            <person name="Smanski M.J."/>
            <person name="Chevrette M.G."/>
            <person name="De Carvalho L.P.S."/>
            <person name="Shen B."/>
        </authorList>
    </citation>
    <scope>NUCLEOTIDE SEQUENCE [LARGE SCALE GENOMIC DNA]</scope>
    <source>
        <strain evidence="9 10">NPDC020594</strain>
    </source>
</reference>
<dbReference type="InterPro" id="IPR015915">
    <property type="entry name" value="Kelch-typ_b-propeller"/>
</dbReference>
<organism evidence="9 10">
    <name type="scientific">Streptomyces flaveolus</name>
    <dbReference type="NCBI Taxonomy" id="67297"/>
    <lineage>
        <taxon>Bacteria</taxon>
        <taxon>Bacillati</taxon>
        <taxon>Actinomycetota</taxon>
        <taxon>Actinomycetes</taxon>
        <taxon>Kitasatosporales</taxon>
        <taxon>Streptomycetaceae</taxon>
        <taxon>Streptomyces</taxon>
    </lineage>
</organism>
<dbReference type="CDD" id="cd04056">
    <property type="entry name" value="Peptidases_S53"/>
    <property type="match status" value="1"/>
</dbReference>
<feature type="region of interest" description="Disordered" evidence="6">
    <location>
        <begin position="933"/>
        <end position="976"/>
    </location>
</feature>
<keyword evidence="3" id="KW-0677">Repeat</keyword>
<gene>
    <name evidence="9" type="ORF">AB0H04_26065</name>
</gene>
<evidence type="ECO:0000256" key="2">
    <source>
        <dbReference type="ARBA" id="ARBA00022670"/>
    </source>
</evidence>
<dbReference type="EMBL" id="JBFAEG010000019">
    <property type="protein sequence ID" value="MEU5710299.1"/>
    <property type="molecule type" value="Genomic_DNA"/>
</dbReference>
<dbReference type="Gene3D" id="2.120.10.80">
    <property type="entry name" value="Kelch-type beta propeller"/>
    <property type="match status" value="2"/>
</dbReference>
<dbReference type="PROSITE" id="PS00138">
    <property type="entry name" value="SUBTILASE_SER"/>
    <property type="match status" value="1"/>
</dbReference>
<feature type="domain" description="Peptidase S53" evidence="8">
    <location>
        <begin position="97"/>
        <end position="452"/>
    </location>
</feature>
<protein>
    <submittedName>
        <fullName evidence="9">Carboxypeptidase regulatory-like domain-containing protein</fullName>
    </submittedName>
</protein>
<dbReference type="InterPro" id="IPR008969">
    <property type="entry name" value="CarboxyPept-like_regulatory"/>
</dbReference>
<dbReference type="Proteomes" id="UP001551011">
    <property type="component" value="Unassembled WGS sequence"/>
</dbReference>
<dbReference type="InterPro" id="IPR006652">
    <property type="entry name" value="Kelch_1"/>
</dbReference>
<proteinExistence type="predicted"/>
<evidence type="ECO:0000313" key="10">
    <source>
        <dbReference type="Proteomes" id="UP001551011"/>
    </source>
</evidence>
<evidence type="ECO:0000256" key="5">
    <source>
        <dbReference type="ARBA" id="ARBA00022825"/>
    </source>
</evidence>
<dbReference type="SUPFAM" id="SSF49464">
    <property type="entry name" value="Carboxypeptidase regulatory domain-like"/>
    <property type="match status" value="2"/>
</dbReference>
<evidence type="ECO:0000256" key="7">
    <source>
        <dbReference type="SAM" id="SignalP"/>
    </source>
</evidence>
<keyword evidence="7" id="KW-0732">Signal</keyword>
<dbReference type="InterPro" id="IPR023828">
    <property type="entry name" value="Peptidase_S8_Ser-AS"/>
</dbReference>